<accession>A0A8T0EJI9</accession>
<evidence type="ECO:0000256" key="1">
    <source>
        <dbReference type="PROSITE-ProRule" id="PRU00047"/>
    </source>
</evidence>
<feature type="domain" description="CCHC-type" evidence="3">
    <location>
        <begin position="43"/>
        <end position="56"/>
    </location>
</feature>
<evidence type="ECO:0000256" key="2">
    <source>
        <dbReference type="SAM" id="MobiDB-lite"/>
    </source>
</evidence>
<dbReference type="EMBL" id="JABXBU010002227">
    <property type="protein sequence ID" value="KAF8773748.1"/>
    <property type="molecule type" value="Genomic_DNA"/>
</dbReference>
<gene>
    <name evidence="4" type="ORF">HNY73_016380</name>
</gene>
<reference evidence="4" key="1">
    <citation type="journal article" date="2020" name="bioRxiv">
        <title>Chromosome-level reference genome of the European wasp spider Argiope bruennichi: a resource for studies on range expansion and evolutionary adaptation.</title>
        <authorList>
            <person name="Sheffer M.M."/>
            <person name="Hoppe A."/>
            <person name="Krehenwinkel H."/>
            <person name="Uhl G."/>
            <person name="Kuss A.W."/>
            <person name="Jensen L."/>
            <person name="Jensen C."/>
            <person name="Gillespie R.G."/>
            <person name="Hoff K.J."/>
            <person name="Prost S."/>
        </authorList>
    </citation>
    <scope>NUCLEOTIDE SEQUENCE</scope>
</reference>
<protein>
    <recommendedName>
        <fullName evidence="3">CCHC-type domain-containing protein</fullName>
    </recommendedName>
</protein>
<dbReference type="GO" id="GO:0003676">
    <property type="term" value="F:nucleic acid binding"/>
    <property type="evidence" value="ECO:0007669"/>
    <property type="project" value="InterPro"/>
</dbReference>
<dbReference type="PROSITE" id="PS50158">
    <property type="entry name" value="ZF_CCHC"/>
    <property type="match status" value="1"/>
</dbReference>
<sequence length="109" mass="12517">MDEVLEILREEENACYLPTSTRTEGINADAFYSRKKSSGARLCYICRRPNHIAKDCFNKNKNTGLSVPCNENNQKRNTQHHVKQSTKQRSVSDKVFNTSHQLESLSDKI</sequence>
<proteinExistence type="predicted"/>
<dbReference type="Proteomes" id="UP000807504">
    <property type="component" value="Unassembled WGS sequence"/>
</dbReference>
<reference evidence="4" key="2">
    <citation type="submission" date="2020-06" db="EMBL/GenBank/DDBJ databases">
        <authorList>
            <person name="Sheffer M."/>
        </authorList>
    </citation>
    <scope>NUCLEOTIDE SEQUENCE</scope>
</reference>
<evidence type="ECO:0000313" key="5">
    <source>
        <dbReference type="Proteomes" id="UP000807504"/>
    </source>
</evidence>
<comment type="caution">
    <text evidence="4">The sequence shown here is derived from an EMBL/GenBank/DDBJ whole genome shotgun (WGS) entry which is preliminary data.</text>
</comment>
<dbReference type="InterPro" id="IPR036875">
    <property type="entry name" value="Znf_CCHC_sf"/>
</dbReference>
<keyword evidence="1" id="KW-0862">Zinc</keyword>
<feature type="compositionally biased region" description="Polar residues" evidence="2">
    <location>
        <begin position="87"/>
        <end position="97"/>
    </location>
</feature>
<feature type="compositionally biased region" description="Basic residues" evidence="2">
    <location>
        <begin position="77"/>
        <end position="86"/>
    </location>
</feature>
<organism evidence="4 5">
    <name type="scientific">Argiope bruennichi</name>
    <name type="common">Wasp spider</name>
    <name type="synonym">Aranea bruennichi</name>
    <dbReference type="NCBI Taxonomy" id="94029"/>
    <lineage>
        <taxon>Eukaryota</taxon>
        <taxon>Metazoa</taxon>
        <taxon>Ecdysozoa</taxon>
        <taxon>Arthropoda</taxon>
        <taxon>Chelicerata</taxon>
        <taxon>Arachnida</taxon>
        <taxon>Araneae</taxon>
        <taxon>Araneomorphae</taxon>
        <taxon>Entelegynae</taxon>
        <taxon>Araneoidea</taxon>
        <taxon>Araneidae</taxon>
        <taxon>Argiope</taxon>
    </lineage>
</organism>
<dbReference type="SUPFAM" id="SSF57756">
    <property type="entry name" value="Retrovirus zinc finger-like domains"/>
    <property type="match status" value="1"/>
</dbReference>
<keyword evidence="1" id="KW-0863">Zinc-finger</keyword>
<dbReference type="Pfam" id="PF00098">
    <property type="entry name" value="zf-CCHC"/>
    <property type="match status" value="1"/>
</dbReference>
<dbReference type="GO" id="GO:0008270">
    <property type="term" value="F:zinc ion binding"/>
    <property type="evidence" value="ECO:0007669"/>
    <property type="project" value="UniProtKB-KW"/>
</dbReference>
<dbReference type="InterPro" id="IPR001878">
    <property type="entry name" value="Znf_CCHC"/>
</dbReference>
<keyword evidence="1" id="KW-0479">Metal-binding</keyword>
<dbReference type="AlphaFoldDB" id="A0A8T0EJI9"/>
<evidence type="ECO:0000313" key="4">
    <source>
        <dbReference type="EMBL" id="KAF8773748.1"/>
    </source>
</evidence>
<feature type="region of interest" description="Disordered" evidence="2">
    <location>
        <begin position="67"/>
        <end position="97"/>
    </location>
</feature>
<name>A0A8T0EJI9_ARGBR</name>
<feature type="compositionally biased region" description="Polar residues" evidence="2">
    <location>
        <begin position="67"/>
        <end position="76"/>
    </location>
</feature>
<keyword evidence="5" id="KW-1185">Reference proteome</keyword>
<evidence type="ECO:0000259" key="3">
    <source>
        <dbReference type="PROSITE" id="PS50158"/>
    </source>
</evidence>